<protein>
    <submittedName>
        <fullName evidence="1">Uncharacterized protein</fullName>
    </submittedName>
</protein>
<organism evidence="1 2">
    <name type="scientific">Trachymyrmex cornetzi</name>
    <dbReference type="NCBI Taxonomy" id="471704"/>
    <lineage>
        <taxon>Eukaryota</taxon>
        <taxon>Metazoa</taxon>
        <taxon>Ecdysozoa</taxon>
        <taxon>Arthropoda</taxon>
        <taxon>Hexapoda</taxon>
        <taxon>Insecta</taxon>
        <taxon>Pterygota</taxon>
        <taxon>Neoptera</taxon>
        <taxon>Endopterygota</taxon>
        <taxon>Hymenoptera</taxon>
        <taxon>Apocrita</taxon>
        <taxon>Aculeata</taxon>
        <taxon>Formicoidea</taxon>
        <taxon>Formicidae</taxon>
        <taxon>Myrmicinae</taxon>
        <taxon>Trachymyrmex</taxon>
    </lineage>
</organism>
<dbReference type="PANTHER" id="PTHR22954">
    <property type="entry name" value="RETROVIRAL PROTEASE-RELATED"/>
    <property type="match status" value="1"/>
</dbReference>
<dbReference type="PANTHER" id="PTHR22954:SF3">
    <property type="entry name" value="PROTEIN CBG08539"/>
    <property type="match status" value="1"/>
</dbReference>
<dbReference type="InterPro" id="IPR005312">
    <property type="entry name" value="DUF1759"/>
</dbReference>
<name>A0A151J1X9_9HYME</name>
<reference evidence="1 2" key="1">
    <citation type="submission" date="2015-09" db="EMBL/GenBank/DDBJ databases">
        <title>Trachymyrmex cornetzi WGS genome.</title>
        <authorList>
            <person name="Nygaard S."/>
            <person name="Hu H."/>
            <person name="Boomsma J."/>
            <person name="Zhang G."/>
        </authorList>
    </citation>
    <scope>NUCLEOTIDE SEQUENCE [LARGE SCALE GENOMIC DNA]</scope>
    <source>
        <strain evidence="1">Tcor2-1</strain>
        <tissue evidence="1">Whole body</tissue>
    </source>
</reference>
<evidence type="ECO:0000313" key="1">
    <source>
        <dbReference type="EMBL" id="KYN15991.1"/>
    </source>
</evidence>
<dbReference type="EMBL" id="KQ980458">
    <property type="protein sequence ID" value="KYN15991.1"/>
    <property type="molecule type" value="Genomic_DNA"/>
</dbReference>
<dbReference type="STRING" id="471704.A0A151J1X9"/>
<sequence length="211" mass="24130">MSEVSKLVNSRGRIKAKLTAFNTYLEKAATDSAKLAELPSRLERAVRLWDEFDGIQDQIEELDATDAQIRERENFENSYHAIITSTRALQSRQDRVNQSSPMGSISERSGGDRQIHIVNQPTIVKLPDIELPKFDGSYNKWISFRELFESLIDADPSLPAVKKLHYLRLALIGDAATIINLLEITGNNYVIAWNLLKQRYENKRLIVEHHL</sequence>
<accession>A0A151J1X9</accession>
<evidence type="ECO:0000313" key="2">
    <source>
        <dbReference type="Proteomes" id="UP000078492"/>
    </source>
</evidence>
<dbReference type="AlphaFoldDB" id="A0A151J1X9"/>
<dbReference type="Pfam" id="PF03564">
    <property type="entry name" value="DUF1759"/>
    <property type="match status" value="1"/>
</dbReference>
<dbReference type="Proteomes" id="UP000078492">
    <property type="component" value="Unassembled WGS sequence"/>
</dbReference>
<keyword evidence="2" id="KW-1185">Reference proteome</keyword>
<gene>
    <name evidence="1" type="ORF">ALC57_11770</name>
</gene>
<proteinExistence type="predicted"/>